<keyword evidence="1" id="KW-0175">Coiled coil</keyword>
<dbReference type="InterPro" id="IPR036909">
    <property type="entry name" value="Cyt_c-like_dom_sf"/>
</dbReference>
<gene>
    <name evidence="5" type="ORF">METZ01_LOCUS102150</name>
</gene>
<dbReference type="Pfam" id="PF07583">
    <property type="entry name" value="PSCyt2"/>
    <property type="match status" value="1"/>
</dbReference>
<dbReference type="Pfam" id="PF07587">
    <property type="entry name" value="PSD1"/>
    <property type="match status" value="1"/>
</dbReference>
<feature type="non-terminal residue" evidence="5">
    <location>
        <position position="513"/>
    </location>
</feature>
<feature type="domain" description="DUF1549" evidence="2">
    <location>
        <begin position="144"/>
        <end position="349"/>
    </location>
</feature>
<dbReference type="EMBL" id="UINC01011141">
    <property type="protein sequence ID" value="SVA49296.1"/>
    <property type="molecule type" value="Genomic_DNA"/>
</dbReference>
<name>A0A381W9S0_9ZZZZ</name>
<evidence type="ECO:0000259" key="4">
    <source>
        <dbReference type="Pfam" id="PF07635"/>
    </source>
</evidence>
<dbReference type="GO" id="GO:0009055">
    <property type="term" value="F:electron transfer activity"/>
    <property type="evidence" value="ECO:0007669"/>
    <property type="project" value="InterPro"/>
</dbReference>
<evidence type="ECO:0000256" key="1">
    <source>
        <dbReference type="SAM" id="Coils"/>
    </source>
</evidence>
<evidence type="ECO:0000259" key="3">
    <source>
        <dbReference type="Pfam" id="PF07587"/>
    </source>
</evidence>
<accession>A0A381W9S0</accession>
<dbReference type="Pfam" id="PF07635">
    <property type="entry name" value="PSCyt1"/>
    <property type="match status" value="1"/>
</dbReference>
<feature type="domain" description="Cytochrome C Planctomycete-type" evidence="4">
    <location>
        <begin position="36"/>
        <end position="94"/>
    </location>
</feature>
<dbReference type="AlphaFoldDB" id="A0A381W9S0"/>
<dbReference type="GO" id="GO:0020037">
    <property type="term" value="F:heme binding"/>
    <property type="evidence" value="ECO:0007669"/>
    <property type="project" value="InterPro"/>
</dbReference>
<dbReference type="InterPro" id="IPR011444">
    <property type="entry name" value="DUF1549"/>
</dbReference>
<dbReference type="InterPro" id="IPR011429">
    <property type="entry name" value="Cyt_c_Planctomycete-type"/>
</dbReference>
<protein>
    <recommendedName>
        <fullName evidence="6">Cytochrome c domain-containing protein</fullName>
    </recommendedName>
</protein>
<dbReference type="PANTHER" id="PTHR35889:SF3">
    <property type="entry name" value="F-BOX DOMAIN-CONTAINING PROTEIN"/>
    <property type="match status" value="1"/>
</dbReference>
<reference evidence="5" key="1">
    <citation type="submission" date="2018-05" db="EMBL/GenBank/DDBJ databases">
        <authorList>
            <person name="Lanie J.A."/>
            <person name="Ng W.-L."/>
            <person name="Kazmierczak K.M."/>
            <person name="Andrzejewski T.M."/>
            <person name="Davidsen T.M."/>
            <person name="Wayne K.J."/>
            <person name="Tettelin H."/>
            <person name="Glass J.I."/>
            <person name="Rusch D."/>
            <person name="Podicherti R."/>
            <person name="Tsui H.-C.T."/>
            <person name="Winkler M.E."/>
        </authorList>
    </citation>
    <scope>NUCLEOTIDE SEQUENCE</scope>
</reference>
<dbReference type="InterPro" id="IPR022655">
    <property type="entry name" value="DUF1553"/>
</dbReference>
<sequence>MKMLQAVALLFALSISVYAREVDFNREVRPILSDKCFRCHGPDKKHRKAKLRLDLEASAKDPKKKAVVPGNTKDSELVYRITTDDEDDLMPPPDSGKSLSPKEKKLLSKWIAEGASWSEHWAYVPPRKHELPKVKQTGWPANWIDSFTLRHFEENEQGPAPDADPVTLVRRLHFDLIGLPPEPKVVEAFAANPSPKAYEALVDQLLASEHHGERMASYWLDLVRFADTVGYHGDQDHSITPYRDWVIDSFNDGLPFDQFTREQLAGDLLPKPTTDQTIATGYNRLLQTSHEGGVQAKEYVAMYAADRVRNVSEVWMGATMGCSQCHDHKYDPYTGKDFYAMAAFFADVDDTAHLKNGSNSLPTRRDPEINVLNRRQREDLAKLEKSITAKETLHAKAADPKLQAEIKTLKAERDKLKKATRKTMITKATKPRVTRILPRGDWLDESGPMVEPAIPSFMGNLTSGKRLTRLDLANWLTDADKGAGKLTARVLANRLWYLLFGQGLAPDLTDFGG</sequence>
<organism evidence="5">
    <name type="scientific">marine metagenome</name>
    <dbReference type="NCBI Taxonomy" id="408172"/>
    <lineage>
        <taxon>unclassified sequences</taxon>
        <taxon>metagenomes</taxon>
        <taxon>ecological metagenomes</taxon>
    </lineage>
</organism>
<feature type="coiled-coil region" evidence="1">
    <location>
        <begin position="373"/>
        <end position="422"/>
    </location>
</feature>
<evidence type="ECO:0000259" key="2">
    <source>
        <dbReference type="Pfam" id="PF07583"/>
    </source>
</evidence>
<feature type="domain" description="DUF1553" evidence="3">
    <location>
        <begin position="468"/>
        <end position="512"/>
    </location>
</feature>
<evidence type="ECO:0008006" key="6">
    <source>
        <dbReference type="Google" id="ProtNLM"/>
    </source>
</evidence>
<dbReference type="PANTHER" id="PTHR35889">
    <property type="entry name" value="CYCLOINULO-OLIGOSACCHARIDE FRUCTANOTRANSFERASE-RELATED"/>
    <property type="match status" value="1"/>
</dbReference>
<proteinExistence type="predicted"/>
<dbReference type="SUPFAM" id="SSF46626">
    <property type="entry name" value="Cytochrome c"/>
    <property type="match status" value="1"/>
</dbReference>
<evidence type="ECO:0000313" key="5">
    <source>
        <dbReference type="EMBL" id="SVA49296.1"/>
    </source>
</evidence>